<dbReference type="AlphaFoldDB" id="A0A6G1HW66"/>
<name>A0A6G1HW66_9PEZI</name>
<dbReference type="EMBL" id="ML996695">
    <property type="protein sequence ID" value="KAF2400298.1"/>
    <property type="molecule type" value="Genomic_DNA"/>
</dbReference>
<evidence type="ECO:0000256" key="1">
    <source>
        <dbReference type="SAM" id="MobiDB-lite"/>
    </source>
</evidence>
<keyword evidence="3" id="KW-1185">Reference proteome</keyword>
<evidence type="ECO:0000313" key="3">
    <source>
        <dbReference type="Proteomes" id="UP000799640"/>
    </source>
</evidence>
<reference evidence="2" key="1">
    <citation type="journal article" date="2020" name="Stud. Mycol.">
        <title>101 Dothideomycetes genomes: a test case for predicting lifestyles and emergence of pathogens.</title>
        <authorList>
            <person name="Haridas S."/>
            <person name="Albert R."/>
            <person name="Binder M."/>
            <person name="Bloem J."/>
            <person name="Labutti K."/>
            <person name="Salamov A."/>
            <person name="Andreopoulos B."/>
            <person name="Baker S."/>
            <person name="Barry K."/>
            <person name="Bills G."/>
            <person name="Bluhm B."/>
            <person name="Cannon C."/>
            <person name="Castanera R."/>
            <person name="Culley D."/>
            <person name="Daum C."/>
            <person name="Ezra D."/>
            <person name="Gonzalez J."/>
            <person name="Henrissat B."/>
            <person name="Kuo A."/>
            <person name="Liang C."/>
            <person name="Lipzen A."/>
            <person name="Lutzoni F."/>
            <person name="Magnuson J."/>
            <person name="Mondo S."/>
            <person name="Nolan M."/>
            <person name="Ohm R."/>
            <person name="Pangilinan J."/>
            <person name="Park H.-J."/>
            <person name="Ramirez L."/>
            <person name="Alfaro M."/>
            <person name="Sun H."/>
            <person name="Tritt A."/>
            <person name="Yoshinaga Y."/>
            <person name="Zwiers L.-H."/>
            <person name="Turgeon B."/>
            <person name="Goodwin S."/>
            <person name="Spatafora J."/>
            <person name="Crous P."/>
            <person name="Grigoriev I."/>
        </authorList>
    </citation>
    <scope>NUCLEOTIDE SEQUENCE</scope>
    <source>
        <strain evidence="2">CBS 262.69</strain>
    </source>
</reference>
<gene>
    <name evidence="2" type="ORF">EJ06DRAFT_425585</name>
</gene>
<feature type="region of interest" description="Disordered" evidence="1">
    <location>
        <begin position="252"/>
        <end position="285"/>
    </location>
</feature>
<feature type="compositionally biased region" description="Basic and acidic residues" evidence="1">
    <location>
        <begin position="305"/>
        <end position="315"/>
    </location>
</feature>
<protein>
    <submittedName>
        <fullName evidence="2">Uncharacterized protein</fullName>
    </submittedName>
</protein>
<feature type="region of interest" description="Disordered" evidence="1">
    <location>
        <begin position="301"/>
        <end position="355"/>
    </location>
</feature>
<feature type="compositionally biased region" description="Basic and acidic residues" evidence="1">
    <location>
        <begin position="269"/>
        <end position="278"/>
    </location>
</feature>
<feature type="compositionally biased region" description="Basic and acidic residues" evidence="1">
    <location>
        <begin position="330"/>
        <end position="350"/>
    </location>
</feature>
<organism evidence="2 3">
    <name type="scientific">Trichodelitschia bisporula</name>
    <dbReference type="NCBI Taxonomy" id="703511"/>
    <lineage>
        <taxon>Eukaryota</taxon>
        <taxon>Fungi</taxon>
        <taxon>Dikarya</taxon>
        <taxon>Ascomycota</taxon>
        <taxon>Pezizomycotina</taxon>
        <taxon>Dothideomycetes</taxon>
        <taxon>Dothideomycetes incertae sedis</taxon>
        <taxon>Phaeotrichales</taxon>
        <taxon>Phaeotrichaceae</taxon>
        <taxon>Trichodelitschia</taxon>
    </lineage>
</organism>
<dbReference type="Proteomes" id="UP000799640">
    <property type="component" value="Unassembled WGS sequence"/>
</dbReference>
<sequence length="378" mass="41779">MPTCQGITVSVVTQGEGVVQEYVSSTPVSEMIAAQTADKAVSVYVPARPNHLFWLSYAAPNPEPEPIFYVMKLFLDSKEVTTWCCGEEQGFKGAVMFGLFKGPEMAKTHPPTLLVPTEAPEQSVECLVSDENTASKHAMQKRAFRFSAEQPEPTQMPPYEHDANRIIEVQIYRSKSKRRVPRELAAFKDETTSGGGVGLINAGRTKTGHSRKYYKFSLIDPMEAPYVTLTMHYRTPDEITAMKLRHCVPRPVHAPGLASPDLPRGGMDNAERNPKVDEGSGSPGYSLRTSLSRLAFFLSPKKASSKPEIEPHTKSLDPTPESTEALPSRAESRQPDANAPDKEQGPEYSRKTCGKKLKQVLAKSVERRTVKLPEFASK</sequence>
<accession>A0A6G1HW66</accession>
<proteinExistence type="predicted"/>
<dbReference type="OrthoDB" id="436496at2759"/>
<evidence type="ECO:0000313" key="2">
    <source>
        <dbReference type="EMBL" id="KAF2400298.1"/>
    </source>
</evidence>